<keyword evidence="4" id="KW-0963">Cytoplasm</keyword>
<keyword evidence="4" id="KW-0816">Tricarboxylic acid cycle</keyword>
<feature type="active site" description="Proton donor/acceptor" evidence="4">
    <location>
        <position position="181"/>
    </location>
</feature>
<dbReference type="GO" id="GO:0006108">
    <property type="term" value="P:malate metabolic process"/>
    <property type="evidence" value="ECO:0007669"/>
    <property type="project" value="TreeGrafter"/>
</dbReference>
<dbReference type="InterPro" id="IPR018951">
    <property type="entry name" value="Fumarase_C_C"/>
</dbReference>
<comment type="miscellaneous">
    <text evidence="4">There are 2 substrate-binding sites: the catalytic A site, and the non-catalytic B site that may play a role in the transfer of substrate or product between the active site and the solvent. Alternatively, the B site may bind allosteric effectors.</text>
</comment>
<dbReference type="SUPFAM" id="SSF48557">
    <property type="entry name" value="L-aspartase-like"/>
    <property type="match status" value="1"/>
</dbReference>
<dbReference type="InterPro" id="IPR000362">
    <property type="entry name" value="Fumarate_lyase_fam"/>
</dbReference>
<evidence type="ECO:0000259" key="5">
    <source>
        <dbReference type="Pfam" id="PF00206"/>
    </source>
</evidence>
<keyword evidence="8" id="KW-1185">Reference proteome</keyword>
<dbReference type="EC" id="4.2.1.2" evidence="4"/>
<comment type="function">
    <text evidence="4">Involved in the TCA cycle. Catalyzes the stereospecific interconversion of fumarate to L-malate.</text>
</comment>
<dbReference type="Gene3D" id="1.10.275.10">
    <property type="entry name" value="Fumarase/aspartase (N-terminal domain)"/>
    <property type="match status" value="1"/>
</dbReference>
<dbReference type="InterPro" id="IPR024083">
    <property type="entry name" value="Fumarase/histidase_N"/>
</dbReference>
<dbReference type="PROSITE" id="PS00163">
    <property type="entry name" value="FUMARATE_LYASES"/>
    <property type="match status" value="1"/>
</dbReference>
<feature type="binding site" evidence="4">
    <location>
        <begin position="133"/>
        <end position="135"/>
    </location>
    <ligand>
        <name>substrate</name>
    </ligand>
</feature>
<feature type="domain" description="Fumarase C C-terminal" evidence="6">
    <location>
        <begin position="401"/>
        <end position="453"/>
    </location>
</feature>
<dbReference type="FunFam" id="1.10.275.10:FF:000001">
    <property type="entry name" value="Fumarate hydratase, mitochondrial"/>
    <property type="match status" value="1"/>
</dbReference>
<comment type="caution">
    <text evidence="7">The sequence shown here is derived from an EMBL/GenBank/DDBJ whole genome shotgun (WGS) entry which is preliminary data.</text>
</comment>
<dbReference type="GO" id="GO:0004333">
    <property type="term" value="F:fumarate hydratase activity"/>
    <property type="evidence" value="ECO:0007669"/>
    <property type="project" value="UniProtKB-UniRule"/>
</dbReference>
<dbReference type="PATRIC" id="fig|148814.8.peg.1220"/>
<dbReference type="FunFam" id="1.10.40.30:FF:000002">
    <property type="entry name" value="Fumarate hydratase class II"/>
    <property type="match status" value="1"/>
</dbReference>
<keyword evidence="3 4" id="KW-0456">Lyase</keyword>
<evidence type="ECO:0000256" key="1">
    <source>
        <dbReference type="ARBA" id="ARBA00001494"/>
    </source>
</evidence>
<feature type="active site" evidence="4">
    <location>
        <position position="311"/>
    </location>
</feature>
<comment type="subcellular location">
    <subcellularLocation>
        <location evidence="4">Cytoplasm</location>
    </subcellularLocation>
</comment>
<comment type="pathway">
    <text evidence="4">Carbohydrate metabolism; tricarboxylic acid cycle; (S)-malate from fumarate: step 1/1.</text>
</comment>
<proteinExistence type="inferred from homology"/>
<dbReference type="Gene3D" id="1.20.200.10">
    <property type="entry name" value="Fumarase/aspartase (Central domain)"/>
    <property type="match status" value="1"/>
</dbReference>
<evidence type="ECO:0000313" key="8">
    <source>
        <dbReference type="Proteomes" id="UP000037778"/>
    </source>
</evidence>
<dbReference type="InterPro" id="IPR020557">
    <property type="entry name" value="Fumarate_lyase_CS"/>
</dbReference>
<comment type="catalytic activity">
    <reaction evidence="1">
        <text>L-aspartate = fumarate + NH4(+)</text>
        <dbReference type="Rhea" id="RHEA:16601"/>
        <dbReference type="ChEBI" id="CHEBI:28938"/>
        <dbReference type="ChEBI" id="CHEBI:29806"/>
        <dbReference type="ChEBI" id="CHEBI:29991"/>
        <dbReference type="EC" id="4.3.1.1"/>
    </reaction>
</comment>
<dbReference type="CDD" id="cd01362">
    <property type="entry name" value="Fumarase_classII"/>
    <property type="match status" value="1"/>
</dbReference>
<dbReference type="UniPathway" id="UPA00223">
    <property type="reaction ID" value="UER01007"/>
</dbReference>
<feature type="binding site" evidence="4">
    <location>
        <position position="312"/>
    </location>
    <ligand>
        <name>substrate</name>
    </ligand>
</feature>
<protein>
    <recommendedName>
        <fullName evidence="4">Fumarate hydratase class II</fullName>
        <shortName evidence="4">Fumarase C</shortName>
        <ecNumber evidence="4">4.2.1.2</ecNumber>
    </recommendedName>
    <alternativeName>
        <fullName evidence="4">Aerobic fumarase</fullName>
    </alternativeName>
    <alternativeName>
        <fullName evidence="4">Iron-independent fumarase</fullName>
    </alternativeName>
</protein>
<dbReference type="InterPro" id="IPR022761">
    <property type="entry name" value="Fumarate_lyase_N"/>
</dbReference>
<dbReference type="AlphaFoldDB" id="A0A0N0UV27"/>
<evidence type="ECO:0000256" key="2">
    <source>
        <dbReference type="ARBA" id="ARBA00009084"/>
    </source>
</evidence>
<dbReference type="Pfam" id="PF00206">
    <property type="entry name" value="Lyase_1"/>
    <property type="match status" value="1"/>
</dbReference>
<dbReference type="EMBL" id="JXCY01000007">
    <property type="protein sequence ID" value="KOY75874.1"/>
    <property type="molecule type" value="Genomic_DNA"/>
</dbReference>
<feature type="site" description="Important for catalytic activity" evidence="4">
    <location>
        <position position="324"/>
    </location>
</feature>
<dbReference type="GO" id="GO:0005737">
    <property type="term" value="C:cytoplasm"/>
    <property type="evidence" value="ECO:0007669"/>
    <property type="project" value="UniProtKB-SubCell"/>
</dbReference>
<dbReference type="InterPro" id="IPR005677">
    <property type="entry name" value="Fum_hydII"/>
</dbReference>
<name>A0A0N0UV27_9LACO</name>
<accession>A0A0N0UV27</accession>
<dbReference type="Gene3D" id="1.10.40.30">
    <property type="entry name" value="Fumarase/aspartase (C-terminal domain)"/>
    <property type="match status" value="1"/>
</dbReference>
<evidence type="ECO:0000313" key="7">
    <source>
        <dbReference type="EMBL" id="KOY75874.1"/>
    </source>
</evidence>
<feature type="binding site" evidence="4">
    <location>
        <begin position="97"/>
        <end position="99"/>
    </location>
    <ligand>
        <name>substrate</name>
    </ligand>
</feature>
<dbReference type="PANTHER" id="PTHR11444">
    <property type="entry name" value="ASPARTATEAMMONIA/ARGININOSUCCINATE/ADENYLOSUCCINATE LYASE"/>
    <property type="match status" value="1"/>
</dbReference>
<dbReference type="GO" id="GO:0008797">
    <property type="term" value="F:aspartate ammonia-lyase activity"/>
    <property type="evidence" value="ECO:0007669"/>
    <property type="project" value="UniProtKB-EC"/>
</dbReference>
<dbReference type="Pfam" id="PF10415">
    <property type="entry name" value="FumaraseC_C"/>
    <property type="match status" value="1"/>
</dbReference>
<gene>
    <name evidence="4 7" type="primary">fumC</name>
    <name evidence="7" type="ORF">RZ71_02950</name>
</gene>
<dbReference type="PANTHER" id="PTHR11444:SF1">
    <property type="entry name" value="FUMARATE HYDRATASE, MITOCHONDRIAL"/>
    <property type="match status" value="1"/>
</dbReference>
<dbReference type="HAMAP" id="MF_00743">
    <property type="entry name" value="FumaraseC"/>
    <property type="match status" value="1"/>
</dbReference>
<dbReference type="InterPro" id="IPR008948">
    <property type="entry name" value="L-Aspartase-like"/>
</dbReference>
<comment type="catalytic activity">
    <reaction evidence="4">
        <text>(S)-malate = fumarate + H2O</text>
        <dbReference type="Rhea" id="RHEA:12460"/>
        <dbReference type="ChEBI" id="CHEBI:15377"/>
        <dbReference type="ChEBI" id="CHEBI:15589"/>
        <dbReference type="ChEBI" id="CHEBI:29806"/>
        <dbReference type="EC" id="4.2.1.2"/>
    </reaction>
</comment>
<evidence type="ECO:0000256" key="4">
    <source>
        <dbReference type="HAMAP-Rule" id="MF_00743"/>
    </source>
</evidence>
<evidence type="ECO:0000259" key="6">
    <source>
        <dbReference type="Pfam" id="PF10415"/>
    </source>
</evidence>
<dbReference type="GO" id="GO:0006106">
    <property type="term" value="P:fumarate metabolic process"/>
    <property type="evidence" value="ECO:0007669"/>
    <property type="project" value="InterPro"/>
</dbReference>
<dbReference type="FunFam" id="1.20.200.10:FF:000001">
    <property type="entry name" value="Fumarate hydratase, mitochondrial"/>
    <property type="match status" value="1"/>
</dbReference>
<organism evidence="7 8">
    <name type="scientific">Apilactobacillus kunkeei</name>
    <dbReference type="NCBI Taxonomy" id="148814"/>
    <lineage>
        <taxon>Bacteria</taxon>
        <taxon>Bacillati</taxon>
        <taxon>Bacillota</taxon>
        <taxon>Bacilli</taxon>
        <taxon>Lactobacillales</taxon>
        <taxon>Lactobacillaceae</taxon>
        <taxon>Apilactobacillus</taxon>
    </lineage>
</organism>
<reference evidence="7 8" key="1">
    <citation type="journal article" date="2015" name="Genome Biol. Evol.">
        <title>Functionally Structured Genomes in Lactobacillus kunkeei Colonizing the Honey Crop and Food Products of Honeybees and Stingless Bees.</title>
        <authorList>
            <person name="Tamarit D."/>
            <person name="Ellegaard K.M."/>
            <person name="Wikander J."/>
            <person name="Olofsson T."/>
            <person name="Vasquez A."/>
            <person name="Andersson S.G."/>
        </authorList>
    </citation>
    <scope>NUCLEOTIDE SEQUENCE [LARGE SCALE GENOMIC DNA]</scope>
    <source>
        <strain evidence="7 8">LAko</strain>
    </source>
</reference>
<feature type="binding site" description="in site B" evidence="4">
    <location>
        <begin position="123"/>
        <end position="126"/>
    </location>
    <ligand>
        <name>substrate</name>
    </ligand>
</feature>
<dbReference type="PRINTS" id="PR00149">
    <property type="entry name" value="FUMRATELYASE"/>
</dbReference>
<comment type="subunit">
    <text evidence="4">Homotetramer.</text>
</comment>
<feature type="binding site" evidence="4">
    <location>
        <position position="180"/>
    </location>
    <ligand>
        <name>substrate</name>
    </ligand>
</feature>
<comment type="similarity">
    <text evidence="2 4">Belongs to the class-II fumarase/aspartase family. Fumarase subfamily.</text>
</comment>
<dbReference type="RefSeq" id="WP_053792104.1">
    <property type="nucleotide sequence ID" value="NZ_JXCY01000007.1"/>
</dbReference>
<dbReference type="Proteomes" id="UP000037778">
    <property type="component" value="Unassembled WGS sequence"/>
</dbReference>
<sequence>MMEFRIEHDSLGEVKVPKDALFGPQTQRSLHNFNIGRTMPMEVIYALLKIKKAVAFVNHNNKTLDDEKYIAINEAIDKLIAGDYKDAFPLHVYQTGSGTQTNMNVNEVVANLANKLHPDAHVHPNDHVNQSQSSNDTFPTAMMMAAYQATNSVIKTVENLISSFDKKQNEFASIIKIGRTHLQDATPITVGQEISGWKSTLEHDVVTLNAIKQSLLELPIGGTAVGTGLNTKNGFDQDVVDTINHNEKTNYKVAENKFHGLADHSEITSVHGIFKTLASDLIKIGNDIRFLSSGPRAGYNELSIPSNEPGSSIMPGKVNPTQIEALTMVSAKVFGNDATITFANSQGNFEMNVYKPIIIDSFLESTELLNESIKSFTEKLVDGLTVNVDRINELLNNSLMLVTALSPHIGYEKSAKIAQWAEQNNTTLKESAQHFDIDEADFNKWVNVSNMTHPNK</sequence>
<evidence type="ECO:0000256" key="3">
    <source>
        <dbReference type="ARBA" id="ARBA00023239"/>
    </source>
</evidence>
<dbReference type="GO" id="GO:0006099">
    <property type="term" value="P:tricarboxylic acid cycle"/>
    <property type="evidence" value="ECO:0007669"/>
    <property type="project" value="UniProtKB-UniRule"/>
</dbReference>
<feature type="binding site" evidence="4">
    <location>
        <begin position="317"/>
        <end position="319"/>
    </location>
    <ligand>
        <name>substrate</name>
    </ligand>
</feature>
<feature type="domain" description="Fumarate lyase N-terminal" evidence="5">
    <location>
        <begin position="12"/>
        <end position="335"/>
    </location>
</feature>